<feature type="transmembrane region" description="Helical" evidence="8">
    <location>
        <begin position="293"/>
        <end position="311"/>
    </location>
</feature>
<evidence type="ECO:0000256" key="6">
    <source>
        <dbReference type="ARBA" id="ARBA00022989"/>
    </source>
</evidence>
<keyword evidence="4" id="KW-1003">Cell membrane</keyword>
<evidence type="ECO:0000256" key="8">
    <source>
        <dbReference type="SAM" id="Phobius"/>
    </source>
</evidence>
<dbReference type="InterPro" id="IPR000522">
    <property type="entry name" value="ABC_transptr_permease_BtuC"/>
</dbReference>
<organism evidence="9 10">
    <name type="scientific">Prauserella flavalba</name>
    <dbReference type="NCBI Taxonomy" id="1477506"/>
    <lineage>
        <taxon>Bacteria</taxon>
        <taxon>Bacillati</taxon>
        <taxon>Actinomycetota</taxon>
        <taxon>Actinomycetes</taxon>
        <taxon>Pseudonocardiales</taxon>
        <taxon>Pseudonocardiaceae</taxon>
        <taxon>Prauserella</taxon>
    </lineage>
</organism>
<dbReference type="Proteomes" id="UP000247892">
    <property type="component" value="Unassembled WGS sequence"/>
</dbReference>
<feature type="transmembrane region" description="Helical" evidence="8">
    <location>
        <begin position="247"/>
        <end position="273"/>
    </location>
</feature>
<feature type="transmembrane region" description="Helical" evidence="8">
    <location>
        <begin position="105"/>
        <end position="126"/>
    </location>
</feature>
<keyword evidence="10" id="KW-1185">Reference proteome</keyword>
<evidence type="ECO:0000313" key="10">
    <source>
        <dbReference type="Proteomes" id="UP000247892"/>
    </source>
</evidence>
<feature type="transmembrane region" description="Helical" evidence="8">
    <location>
        <begin position="21"/>
        <end position="44"/>
    </location>
</feature>
<dbReference type="OrthoDB" id="9782305at2"/>
<dbReference type="PANTHER" id="PTHR30472">
    <property type="entry name" value="FERRIC ENTEROBACTIN TRANSPORT SYSTEM PERMEASE PROTEIN"/>
    <property type="match status" value="1"/>
</dbReference>
<dbReference type="FunFam" id="1.10.3470.10:FF:000001">
    <property type="entry name" value="Vitamin B12 ABC transporter permease BtuC"/>
    <property type="match status" value="1"/>
</dbReference>
<gene>
    <name evidence="9" type="ORF">BA062_20000</name>
</gene>
<dbReference type="CDD" id="cd06550">
    <property type="entry name" value="TM_ABC_iron-siderophores_like"/>
    <property type="match status" value="1"/>
</dbReference>
<feature type="transmembrane region" description="Helical" evidence="8">
    <location>
        <begin position="207"/>
        <end position="226"/>
    </location>
</feature>
<dbReference type="GO" id="GO:0033214">
    <property type="term" value="P:siderophore-iron import into cell"/>
    <property type="evidence" value="ECO:0007669"/>
    <property type="project" value="TreeGrafter"/>
</dbReference>
<feature type="transmembrane region" description="Helical" evidence="8">
    <location>
        <begin position="132"/>
        <end position="151"/>
    </location>
</feature>
<keyword evidence="7 8" id="KW-0472">Membrane</keyword>
<dbReference type="Gene3D" id="1.10.3470.10">
    <property type="entry name" value="ABC transporter involved in vitamin B12 uptake, BtuC"/>
    <property type="match status" value="1"/>
</dbReference>
<evidence type="ECO:0000256" key="5">
    <source>
        <dbReference type="ARBA" id="ARBA00022692"/>
    </source>
</evidence>
<comment type="caution">
    <text evidence="9">The sequence shown here is derived from an EMBL/GenBank/DDBJ whole genome shotgun (WGS) entry which is preliminary data.</text>
</comment>
<evidence type="ECO:0000256" key="7">
    <source>
        <dbReference type="ARBA" id="ARBA00023136"/>
    </source>
</evidence>
<keyword evidence="6 8" id="KW-1133">Transmembrane helix</keyword>
<dbReference type="SUPFAM" id="SSF81345">
    <property type="entry name" value="ABC transporter involved in vitamin B12 uptake, BtuC"/>
    <property type="match status" value="1"/>
</dbReference>
<comment type="subcellular location">
    <subcellularLocation>
        <location evidence="1">Cell membrane</location>
        <topology evidence="1">Multi-pass membrane protein</topology>
    </subcellularLocation>
</comment>
<dbReference type="InterPro" id="IPR037294">
    <property type="entry name" value="ABC_BtuC-like"/>
</dbReference>
<dbReference type="PANTHER" id="PTHR30472:SF1">
    <property type="entry name" value="FE(3+) DICITRATE TRANSPORT SYSTEM PERMEASE PROTEIN FECC-RELATED"/>
    <property type="match status" value="1"/>
</dbReference>
<sequence>MTERTGVPSGQRRRAPATYRLTAGLAGLAVLVLLVSVLGVVIGARPIELSVALDALRAYDPGIAEHQVIADRAVRTLAGLLVGAALGLAGVLMQGITRNPLADPGLLGINAGAAFAVVCAIALFGVTTALGYVWFAFAGALFVAVVVYVVGSLGRGGATPVKVALAGAAVSAALVALTTAVLLTDSVTFDQHRFWTVGSLAGRDWDLVAPLAPFVVAGVVAALFLGRALNALSLGDDVASGLGQRVGLARAVTAVVAVVLCGSATAIAGPIWFVGLFVAHLARLVTGPDYRWILPYSLLLGPVLVLAADVLGRVIAQPGELQVGIVLSLLGSPFLILLVRYRKLSEL</sequence>
<dbReference type="RefSeq" id="WP_110338994.1">
    <property type="nucleotide sequence ID" value="NZ_JBHVKT010000076.1"/>
</dbReference>
<evidence type="ECO:0000256" key="1">
    <source>
        <dbReference type="ARBA" id="ARBA00004651"/>
    </source>
</evidence>
<keyword evidence="5 8" id="KW-0812">Transmembrane</keyword>
<keyword evidence="3" id="KW-0813">Transport</keyword>
<evidence type="ECO:0000256" key="3">
    <source>
        <dbReference type="ARBA" id="ARBA00022448"/>
    </source>
</evidence>
<dbReference type="Pfam" id="PF01032">
    <property type="entry name" value="FecCD"/>
    <property type="match status" value="1"/>
</dbReference>
<dbReference type="GO" id="GO:0005886">
    <property type="term" value="C:plasma membrane"/>
    <property type="evidence" value="ECO:0007669"/>
    <property type="project" value="UniProtKB-SubCell"/>
</dbReference>
<reference evidence="9 10" key="1">
    <citation type="submission" date="2016-07" db="EMBL/GenBank/DDBJ databases">
        <title>Draft genome sequence of Prauserella sp. YIM 121212, isolated from alkaline soil.</title>
        <authorList>
            <person name="Ruckert C."/>
            <person name="Albersmeier A."/>
            <person name="Jiang C.-L."/>
            <person name="Jiang Y."/>
            <person name="Kalinowski J."/>
            <person name="Schneider O."/>
            <person name="Winkler A."/>
            <person name="Zotchev S.B."/>
        </authorList>
    </citation>
    <scope>NUCLEOTIDE SEQUENCE [LARGE SCALE GENOMIC DNA]</scope>
    <source>
        <strain evidence="9 10">YIM 121212</strain>
    </source>
</reference>
<evidence type="ECO:0000256" key="2">
    <source>
        <dbReference type="ARBA" id="ARBA00007935"/>
    </source>
</evidence>
<dbReference type="EMBL" id="MASU01000007">
    <property type="protein sequence ID" value="PXY30819.1"/>
    <property type="molecule type" value="Genomic_DNA"/>
</dbReference>
<protein>
    <submittedName>
        <fullName evidence="9">Iron ABC transporter permease</fullName>
    </submittedName>
</protein>
<evidence type="ECO:0000313" key="9">
    <source>
        <dbReference type="EMBL" id="PXY30819.1"/>
    </source>
</evidence>
<feature type="transmembrane region" description="Helical" evidence="8">
    <location>
        <begin position="163"/>
        <end position="187"/>
    </location>
</feature>
<accession>A0A318LJN3</accession>
<proteinExistence type="inferred from homology"/>
<dbReference type="AlphaFoldDB" id="A0A318LJN3"/>
<name>A0A318LJN3_9PSEU</name>
<feature type="transmembrane region" description="Helical" evidence="8">
    <location>
        <begin position="73"/>
        <end position="93"/>
    </location>
</feature>
<comment type="similarity">
    <text evidence="2">Belongs to the binding-protein-dependent transport system permease family. FecCD subfamily.</text>
</comment>
<evidence type="ECO:0000256" key="4">
    <source>
        <dbReference type="ARBA" id="ARBA00022475"/>
    </source>
</evidence>
<dbReference type="GO" id="GO:0022857">
    <property type="term" value="F:transmembrane transporter activity"/>
    <property type="evidence" value="ECO:0007669"/>
    <property type="project" value="InterPro"/>
</dbReference>
<feature type="transmembrane region" description="Helical" evidence="8">
    <location>
        <begin position="323"/>
        <end position="341"/>
    </location>
</feature>